<dbReference type="EMBL" id="BMDC01000001">
    <property type="protein sequence ID" value="GGH61862.1"/>
    <property type="molecule type" value="Genomic_DNA"/>
</dbReference>
<dbReference type="Gene3D" id="3.40.630.30">
    <property type="match status" value="1"/>
</dbReference>
<sequence>MFVAKHFNELTLEELNAIYIIRAKVFAIGLGFGDPDPDLADREAIHLMHEDDDGRILAYMRLMDIHENIQGTKYGPVPDSWTLSRVSVLEETRGTGLGRRLLEEALDYIKNETDAAYVDISAQAYLKDTYYKSAGFKQISDEYDEAGMPHVRMIKKIER</sequence>
<evidence type="ECO:0000259" key="1">
    <source>
        <dbReference type="PROSITE" id="PS51186"/>
    </source>
</evidence>
<protein>
    <submittedName>
        <fullName evidence="2">Acetyltransferase</fullName>
    </submittedName>
</protein>
<dbReference type="RefSeq" id="WP_188359313.1">
    <property type="nucleotide sequence ID" value="NZ_BMDC01000001.1"/>
</dbReference>
<evidence type="ECO:0000313" key="2">
    <source>
        <dbReference type="EMBL" id="GGH61862.1"/>
    </source>
</evidence>
<dbReference type="SUPFAM" id="SSF55729">
    <property type="entry name" value="Acyl-CoA N-acyltransferases (Nat)"/>
    <property type="match status" value="1"/>
</dbReference>
<proteinExistence type="predicted"/>
<accession>A0A917ISZ9</accession>
<dbReference type="InterPro" id="IPR000182">
    <property type="entry name" value="GNAT_dom"/>
</dbReference>
<dbReference type="GO" id="GO:0016747">
    <property type="term" value="F:acyltransferase activity, transferring groups other than amino-acyl groups"/>
    <property type="evidence" value="ECO:0007669"/>
    <property type="project" value="InterPro"/>
</dbReference>
<dbReference type="Pfam" id="PF13673">
    <property type="entry name" value="Acetyltransf_10"/>
    <property type="match status" value="1"/>
</dbReference>
<gene>
    <name evidence="2" type="ORF">GCM10007359_11470</name>
</gene>
<comment type="caution">
    <text evidence="2">The sequence shown here is derived from an EMBL/GenBank/DDBJ whole genome shotgun (WGS) entry which is preliminary data.</text>
</comment>
<dbReference type="AlphaFoldDB" id="A0A917ISZ9"/>
<evidence type="ECO:0000313" key="3">
    <source>
        <dbReference type="Proteomes" id="UP000600171"/>
    </source>
</evidence>
<keyword evidence="3" id="KW-1185">Reference proteome</keyword>
<reference evidence="2 3" key="1">
    <citation type="journal article" date="2014" name="Int. J. Syst. Evol. Microbiol.">
        <title>Complete genome sequence of Corynebacterium casei LMG S-19264T (=DSM 44701T), isolated from a smear-ripened cheese.</title>
        <authorList>
            <consortium name="US DOE Joint Genome Institute (JGI-PGF)"/>
            <person name="Walter F."/>
            <person name="Albersmeier A."/>
            <person name="Kalinowski J."/>
            <person name="Ruckert C."/>
        </authorList>
    </citation>
    <scope>NUCLEOTIDE SEQUENCE [LARGE SCALE GENOMIC DNA]</scope>
    <source>
        <strain evidence="2 3">CCM 8669</strain>
    </source>
</reference>
<dbReference type="CDD" id="cd04301">
    <property type="entry name" value="NAT_SF"/>
    <property type="match status" value="1"/>
</dbReference>
<feature type="domain" description="N-acetyltransferase" evidence="1">
    <location>
        <begin position="5"/>
        <end position="158"/>
    </location>
</feature>
<dbReference type="InterPro" id="IPR016181">
    <property type="entry name" value="Acyl_CoA_acyltransferase"/>
</dbReference>
<name>A0A917ISZ9_9MICC</name>
<dbReference type="PROSITE" id="PS51186">
    <property type="entry name" value="GNAT"/>
    <property type="match status" value="1"/>
</dbReference>
<dbReference type="Proteomes" id="UP000600171">
    <property type="component" value="Unassembled WGS sequence"/>
</dbReference>
<organism evidence="2 3">
    <name type="scientific">Rothia aerolata</name>
    <dbReference type="NCBI Taxonomy" id="1812262"/>
    <lineage>
        <taxon>Bacteria</taxon>
        <taxon>Bacillati</taxon>
        <taxon>Actinomycetota</taxon>
        <taxon>Actinomycetes</taxon>
        <taxon>Micrococcales</taxon>
        <taxon>Micrococcaceae</taxon>
        <taxon>Rothia</taxon>
    </lineage>
</organism>